<accession>A0A4Y2QWA4</accession>
<sequence length="106" mass="12253">MPTTSSLKAGYTLSFGHNWTDAIGEMFNNDPWIIVHDHEALLGTNYVHQCPFYHNQCAFSAFAYSSPGNQIFVPSWTRMLFNQSQATWVHELPFYYHGTFQDNLGW</sequence>
<comment type="caution">
    <text evidence="1">The sequence shown here is derived from an EMBL/GenBank/DDBJ whole genome shotgun (WGS) entry which is preliminary data.</text>
</comment>
<proteinExistence type="predicted"/>
<dbReference type="AlphaFoldDB" id="A0A4Y2QWA4"/>
<evidence type="ECO:0000313" key="1">
    <source>
        <dbReference type="EMBL" id="GBN67647.1"/>
    </source>
</evidence>
<dbReference type="EMBL" id="BGPR01223613">
    <property type="protein sequence ID" value="GBN67647.1"/>
    <property type="molecule type" value="Genomic_DNA"/>
</dbReference>
<reference evidence="1 2" key="1">
    <citation type="journal article" date="2019" name="Sci. Rep.">
        <title>Orb-weaving spider Araneus ventricosus genome elucidates the spidroin gene catalogue.</title>
        <authorList>
            <person name="Kono N."/>
            <person name="Nakamura H."/>
            <person name="Ohtoshi R."/>
            <person name="Moran D.A.P."/>
            <person name="Shinohara A."/>
            <person name="Yoshida Y."/>
            <person name="Fujiwara M."/>
            <person name="Mori M."/>
            <person name="Tomita M."/>
            <person name="Arakawa K."/>
        </authorList>
    </citation>
    <scope>NUCLEOTIDE SEQUENCE [LARGE SCALE GENOMIC DNA]</scope>
</reference>
<dbReference type="Proteomes" id="UP000499080">
    <property type="component" value="Unassembled WGS sequence"/>
</dbReference>
<protein>
    <submittedName>
        <fullName evidence="1">Uncharacterized protein</fullName>
    </submittedName>
</protein>
<evidence type="ECO:0000313" key="2">
    <source>
        <dbReference type="Proteomes" id="UP000499080"/>
    </source>
</evidence>
<gene>
    <name evidence="1" type="ORF">AVEN_139752_1</name>
</gene>
<name>A0A4Y2QWA4_ARAVE</name>
<keyword evidence="2" id="KW-1185">Reference proteome</keyword>
<organism evidence="1 2">
    <name type="scientific">Araneus ventricosus</name>
    <name type="common">Orbweaver spider</name>
    <name type="synonym">Epeira ventricosa</name>
    <dbReference type="NCBI Taxonomy" id="182803"/>
    <lineage>
        <taxon>Eukaryota</taxon>
        <taxon>Metazoa</taxon>
        <taxon>Ecdysozoa</taxon>
        <taxon>Arthropoda</taxon>
        <taxon>Chelicerata</taxon>
        <taxon>Arachnida</taxon>
        <taxon>Araneae</taxon>
        <taxon>Araneomorphae</taxon>
        <taxon>Entelegynae</taxon>
        <taxon>Araneoidea</taxon>
        <taxon>Araneidae</taxon>
        <taxon>Araneus</taxon>
    </lineage>
</organism>